<protein>
    <recommendedName>
        <fullName evidence="2">Hydrogenase expression/formation protein</fullName>
    </recommendedName>
</protein>
<dbReference type="Gene3D" id="3.40.30.10">
    <property type="entry name" value="Glutaredoxin"/>
    <property type="match status" value="1"/>
</dbReference>
<evidence type="ECO:0000256" key="2">
    <source>
        <dbReference type="PIRNR" id="PIRNR038934"/>
    </source>
</evidence>
<dbReference type="SUPFAM" id="SSF52833">
    <property type="entry name" value="Thioredoxin-like"/>
    <property type="match status" value="1"/>
</dbReference>
<name>A0A6I3RXC5_9BURK</name>
<dbReference type="AlphaFoldDB" id="A0A6I3RXC5"/>
<dbReference type="RefSeq" id="WP_008810865.1">
    <property type="nucleotide sequence ID" value="NZ_CAJUON010000006.1"/>
</dbReference>
<evidence type="ECO:0000256" key="1">
    <source>
        <dbReference type="ARBA" id="ARBA00009004"/>
    </source>
</evidence>
<evidence type="ECO:0000313" key="4">
    <source>
        <dbReference type="Proteomes" id="UP000462362"/>
    </source>
</evidence>
<dbReference type="InterPro" id="IPR036249">
    <property type="entry name" value="Thioredoxin-like_sf"/>
</dbReference>
<dbReference type="EMBL" id="WNCL01000001">
    <property type="protein sequence ID" value="MTU42163.1"/>
    <property type="molecule type" value="Genomic_DNA"/>
</dbReference>
<comment type="similarity">
    <text evidence="1 2">Belongs to the HupG/HyaE family.</text>
</comment>
<organism evidence="3 4">
    <name type="scientific">Parasutterella excrementihominis</name>
    <dbReference type="NCBI Taxonomy" id="487175"/>
    <lineage>
        <taxon>Bacteria</taxon>
        <taxon>Pseudomonadati</taxon>
        <taxon>Pseudomonadota</taxon>
        <taxon>Betaproteobacteria</taxon>
        <taxon>Burkholderiales</taxon>
        <taxon>Sutterellaceae</taxon>
        <taxon>Parasutterella</taxon>
    </lineage>
</organism>
<sequence>MELMGTSPKIDLYSHPLFLRMVNEHGFESCDKDTFPQFLQKPGLSMVVFIEDPNRMKETMDALVIAPELAKSCGLIEHKAVVGPPNARKLAVTYGFKRWPALVFFRDGKYLGAVDGLRLWADLVREADEIMHSEPHYPPSVGIPVRSI</sequence>
<comment type="caution">
    <text evidence="3">The sequence shown here is derived from an EMBL/GenBank/DDBJ whole genome shotgun (WGS) entry which is preliminary data.</text>
</comment>
<dbReference type="Pfam" id="PF07449">
    <property type="entry name" value="HyaE"/>
    <property type="match status" value="1"/>
</dbReference>
<gene>
    <name evidence="3" type="ORF">GMD42_00705</name>
</gene>
<dbReference type="InterPro" id="IPR010893">
    <property type="entry name" value="NiFe-hyd_mat_HyaE"/>
</dbReference>
<proteinExistence type="inferred from homology"/>
<evidence type="ECO:0000313" key="3">
    <source>
        <dbReference type="EMBL" id="MTU42163.1"/>
    </source>
</evidence>
<dbReference type="PIRSF" id="PIRSF038934">
    <property type="entry name" value="HyaE_HupG"/>
    <property type="match status" value="1"/>
</dbReference>
<reference evidence="3 4" key="1">
    <citation type="journal article" date="2019" name="Nat. Med.">
        <title>A library of human gut bacterial isolates paired with longitudinal multiomics data enables mechanistic microbiome research.</title>
        <authorList>
            <person name="Poyet M."/>
            <person name="Groussin M."/>
            <person name="Gibbons S.M."/>
            <person name="Avila-Pacheco J."/>
            <person name="Jiang X."/>
            <person name="Kearney S.M."/>
            <person name="Perrotta A.R."/>
            <person name="Berdy B."/>
            <person name="Zhao S."/>
            <person name="Lieberman T.D."/>
            <person name="Swanson P.K."/>
            <person name="Smith M."/>
            <person name="Roesemann S."/>
            <person name="Alexander J.E."/>
            <person name="Rich S.A."/>
            <person name="Livny J."/>
            <person name="Vlamakis H."/>
            <person name="Clish C."/>
            <person name="Bullock K."/>
            <person name="Deik A."/>
            <person name="Scott J."/>
            <person name="Pierce K.A."/>
            <person name="Xavier R.J."/>
            <person name="Alm E.J."/>
        </authorList>
    </citation>
    <scope>NUCLEOTIDE SEQUENCE [LARGE SCALE GENOMIC DNA]</scope>
    <source>
        <strain evidence="3 4">BIOML-A2</strain>
    </source>
</reference>
<accession>A0A6I3RXC5</accession>
<dbReference type="Proteomes" id="UP000462362">
    <property type="component" value="Unassembled WGS sequence"/>
</dbReference>